<dbReference type="GO" id="GO:0005524">
    <property type="term" value="F:ATP binding"/>
    <property type="evidence" value="ECO:0007669"/>
    <property type="project" value="InterPro"/>
</dbReference>
<dbReference type="InterPro" id="IPR050747">
    <property type="entry name" value="Mitochondrial_chaperone_BCS1"/>
</dbReference>
<dbReference type="InterPro" id="IPR027417">
    <property type="entry name" value="P-loop_NTPase"/>
</dbReference>
<gene>
    <name evidence="3" type="ORF">LCMAC101_03860</name>
</gene>
<reference evidence="3" key="1">
    <citation type="journal article" date="2019" name="MBio">
        <title>Virus Genomes from Deep Sea Sediments Expand the Ocean Megavirome and Support Independent Origins of Viral Gigantism.</title>
        <authorList>
            <person name="Backstrom D."/>
            <person name="Yutin N."/>
            <person name="Jorgensen S.L."/>
            <person name="Dharamshi J."/>
            <person name="Homa F."/>
            <person name="Zaremba-Niedwiedzka K."/>
            <person name="Spang A."/>
            <person name="Wolf Y.I."/>
            <person name="Koonin E.V."/>
            <person name="Ettema T.J."/>
        </authorList>
    </citation>
    <scope>NUCLEOTIDE SEQUENCE</scope>
</reference>
<dbReference type="InterPro" id="IPR003960">
    <property type="entry name" value="ATPase_AAA_CS"/>
</dbReference>
<dbReference type="GO" id="GO:0016887">
    <property type="term" value="F:ATP hydrolysis activity"/>
    <property type="evidence" value="ECO:0007669"/>
    <property type="project" value="InterPro"/>
</dbReference>
<proteinExistence type="inferred from homology"/>
<dbReference type="SUPFAM" id="SSF52540">
    <property type="entry name" value="P-loop containing nucleoside triphosphate hydrolases"/>
    <property type="match status" value="1"/>
</dbReference>
<dbReference type="SMART" id="SM00382">
    <property type="entry name" value="AAA"/>
    <property type="match status" value="1"/>
</dbReference>
<sequence>MDTSNIKNFSTSGQTLEYLKIHVKEKLIDRLQTGDPIYDTIIAFLLLSSQDTVIRYICIWKDFIIYRFPWLVWRFLKWIKKRIRPEEKEIEMMTKTAVIKYITEGREINTLFPPILWYLNTLTDIRQEDAVTMETTKNNLQLTQTIPKNRTAEVEFLKHKIEYTITTEMISIYADREHKRENMIITLVSKTPKDRVQDILEQFAQMCIEKHEEYEKKKGWVQSIFRNEGGCWKGQPVKIKKMRKLNTVILKDGQMEKLTKDVNSFLHDEEWYLSRDVPYTRGYMFYGVPGTGKSSCIKALAGHTKRHVHYLILSEVKSDAELFKLLECVSFQETILVIEDIDAASKITHDRDFECKEKKEDEDVDHSNLTLSGLLNAIDGGIIQTHGRIMIVTTNHPEKLDPALVRAGRIDLKLNFGLCDTHQIRGLFFNFFEKDPPDNTSFSEGICSPADVTSILLEYKDNPDIGWEKVKGKFVNGIQAQRGSSFPP</sequence>
<dbReference type="EMBL" id="MK500327">
    <property type="protein sequence ID" value="QBK85791.1"/>
    <property type="molecule type" value="Genomic_DNA"/>
</dbReference>
<comment type="similarity">
    <text evidence="1">Belongs to the AAA ATPase family. BCS1 subfamily.</text>
</comment>
<dbReference type="PROSITE" id="PS00674">
    <property type="entry name" value="AAA"/>
    <property type="match status" value="1"/>
</dbReference>
<organism evidence="3">
    <name type="scientific">Marseillevirus LCMAC101</name>
    <dbReference type="NCBI Taxonomy" id="2506602"/>
    <lineage>
        <taxon>Viruses</taxon>
        <taxon>Varidnaviria</taxon>
        <taxon>Bamfordvirae</taxon>
        <taxon>Nucleocytoviricota</taxon>
        <taxon>Megaviricetes</taxon>
        <taxon>Pimascovirales</taxon>
        <taxon>Pimascovirales incertae sedis</taxon>
        <taxon>Marseilleviridae</taxon>
    </lineage>
</organism>
<dbReference type="Pfam" id="PF00004">
    <property type="entry name" value="AAA"/>
    <property type="match status" value="1"/>
</dbReference>
<accession>A0A481YRE4</accession>
<evidence type="ECO:0000259" key="2">
    <source>
        <dbReference type="SMART" id="SM00382"/>
    </source>
</evidence>
<dbReference type="PANTHER" id="PTHR23070">
    <property type="entry name" value="BCS1 AAA-TYPE ATPASE"/>
    <property type="match status" value="1"/>
</dbReference>
<evidence type="ECO:0000313" key="3">
    <source>
        <dbReference type="EMBL" id="QBK85791.1"/>
    </source>
</evidence>
<feature type="domain" description="AAA+ ATPase" evidence="2">
    <location>
        <begin position="279"/>
        <end position="420"/>
    </location>
</feature>
<name>A0A481YRE4_9VIRU</name>
<dbReference type="InterPro" id="IPR003959">
    <property type="entry name" value="ATPase_AAA_core"/>
</dbReference>
<dbReference type="Gene3D" id="3.40.50.300">
    <property type="entry name" value="P-loop containing nucleotide triphosphate hydrolases"/>
    <property type="match status" value="1"/>
</dbReference>
<evidence type="ECO:0000256" key="1">
    <source>
        <dbReference type="ARBA" id="ARBA00007448"/>
    </source>
</evidence>
<dbReference type="InterPro" id="IPR003593">
    <property type="entry name" value="AAA+_ATPase"/>
</dbReference>
<protein>
    <submittedName>
        <fullName evidence="3">AAA family ATPase</fullName>
    </submittedName>
</protein>